<feature type="region of interest" description="Disordered" evidence="1">
    <location>
        <begin position="183"/>
        <end position="211"/>
    </location>
</feature>
<gene>
    <name evidence="2" type="ORF">LCGC14_3110330</name>
</gene>
<proteinExistence type="predicted"/>
<accession>A0A0F8YCP4</accession>
<protein>
    <submittedName>
        <fullName evidence="2">Uncharacterized protein</fullName>
    </submittedName>
</protein>
<feature type="non-terminal residue" evidence="2">
    <location>
        <position position="211"/>
    </location>
</feature>
<comment type="caution">
    <text evidence="2">The sequence shown here is derived from an EMBL/GenBank/DDBJ whole genome shotgun (WGS) entry which is preliminary data.</text>
</comment>
<dbReference type="InterPro" id="IPR018330">
    <property type="entry name" value="RecT_fam"/>
</dbReference>
<reference evidence="2" key="1">
    <citation type="journal article" date="2015" name="Nature">
        <title>Complex archaea that bridge the gap between prokaryotes and eukaryotes.</title>
        <authorList>
            <person name="Spang A."/>
            <person name="Saw J.H."/>
            <person name="Jorgensen S.L."/>
            <person name="Zaremba-Niedzwiedzka K."/>
            <person name="Martijn J."/>
            <person name="Lind A.E."/>
            <person name="van Eijk R."/>
            <person name="Schleper C."/>
            <person name="Guy L."/>
            <person name="Ettema T.J."/>
        </authorList>
    </citation>
    <scope>NUCLEOTIDE SEQUENCE</scope>
</reference>
<evidence type="ECO:0000256" key="1">
    <source>
        <dbReference type="SAM" id="MobiDB-lite"/>
    </source>
</evidence>
<dbReference type="Pfam" id="PF03837">
    <property type="entry name" value="RecT"/>
    <property type="match status" value="1"/>
</dbReference>
<name>A0A0F8YCP4_9ZZZZ</name>
<dbReference type="GO" id="GO:0006259">
    <property type="term" value="P:DNA metabolic process"/>
    <property type="evidence" value="ECO:0007669"/>
    <property type="project" value="InterPro"/>
</dbReference>
<feature type="compositionally biased region" description="Basic and acidic residues" evidence="1">
    <location>
        <begin position="183"/>
        <end position="198"/>
    </location>
</feature>
<evidence type="ECO:0000313" key="2">
    <source>
        <dbReference type="EMBL" id="KKK51899.1"/>
    </source>
</evidence>
<sequence length="211" mass="23953">MVAATMNLPIDPALGQAAIVPYKKSAQFQIMYKGVIQLCIRSGQYKAIHCSEIYKDELKSHNPITGEVKFHDPETYKMRNKGEKKNVVGHYAHFRLSRGFEKSDFMTCEQAMSHAKEYSKAYQSDLKYKKKSTPWSTDPIAMGNKTVLLRLLKKYGVMSMDMQDAFIADNTFEAARARSDDEVTARTGKKHVDVKMSDTETAEPEASEDFM</sequence>
<feature type="compositionally biased region" description="Acidic residues" evidence="1">
    <location>
        <begin position="200"/>
        <end position="211"/>
    </location>
</feature>
<dbReference type="GO" id="GO:0003677">
    <property type="term" value="F:DNA binding"/>
    <property type="evidence" value="ECO:0007669"/>
    <property type="project" value="InterPro"/>
</dbReference>
<dbReference type="InterPro" id="IPR004590">
    <property type="entry name" value="ssDNA_annealing_RecT"/>
</dbReference>
<dbReference type="AlphaFoldDB" id="A0A0F8YCP4"/>
<dbReference type="NCBIfam" id="TIGR00616">
    <property type="entry name" value="rect"/>
    <property type="match status" value="1"/>
</dbReference>
<dbReference type="EMBL" id="LAZR01067282">
    <property type="protein sequence ID" value="KKK51899.1"/>
    <property type="molecule type" value="Genomic_DNA"/>
</dbReference>
<organism evidence="2">
    <name type="scientific">marine sediment metagenome</name>
    <dbReference type="NCBI Taxonomy" id="412755"/>
    <lineage>
        <taxon>unclassified sequences</taxon>
        <taxon>metagenomes</taxon>
        <taxon>ecological metagenomes</taxon>
    </lineage>
</organism>